<reference evidence="2" key="1">
    <citation type="journal article" date="2022" name="bioRxiv">
        <title>Sequencing and chromosome-scale assembly of the giantPleurodeles waltlgenome.</title>
        <authorList>
            <person name="Brown T."/>
            <person name="Elewa A."/>
            <person name="Iarovenko S."/>
            <person name="Subramanian E."/>
            <person name="Araus A.J."/>
            <person name="Petzold A."/>
            <person name="Susuki M."/>
            <person name="Suzuki K.-i.T."/>
            <person name="Hayashi T."/>
            <person name="Toyoda A."/>
            <person name="Oliveira C."/>
            <person name="Osipova E."/>
            <person name="Leigh N.D."/>
            <person name="Simon A."/>
            <person name="Yun M.H."/>
        </authorList>
    </citation>
    <scope>NUCLEOTIDE SEQUENCE</scope>
    <source>
        <strain evidence="2">20211129_DDA</strain>
        <tissue evidence="2">Liver</tissue>
    </source>
</reference>
<feature type="region of interest" description="Disordered" evidence="1">
    <location>
        <begin position="81"/>
        <end position="102"/>
    </location>
</feature>
<dbReference type="AlphaFoldDB" id="A0AAV7VT40"/>
<name>A0AAV7VT40_PLEWA</name>
<dbReference type="EMBL" id="JANPWB010000003">
    <property type="protein sequence ID" value="KAJ1203894.1"/>
    <property type="molecule type" value="Genomic_DNA"/>
</dbReference>
<keyword evidence="3" id="KW-1185">Reference proteome</keyword>
<comment type="caution">
    <text evidence="2">The sequence shown here is derived from an EMBL/GenBank/DDBJ whole genome shotgun (WGS) entry which is preliminary data.</text>
</comment>
<proteinExistence type="predicted"/>
<accession>A0AAV7VT40</accession>
<feature type="compositionally biased region" description="Basic and acidic residues" evidence="1">
    <location>
        <begin position="1"/>
        <end position="25"/>
    </location>
</feature>
<feature type="region of interest" description="Disordered" evidence="1">
    <location>
        <begin position="1"/>
        <end position="49"/>
    </location>
</feature>
<dbReference type="Proteomes" id="UP001066276">
    <property type="component" value="Chromosome 2_1"/>
</dbReference>
<evidence type="ECO:0000256" key="1">
    <source>
        <dbReference type="SAM" id="MobiDB-lite"/>
    </source>
</evidence>
<protein>
    <submittedName>
        <fullName evidence="2">Uncharacterized protein</fullName>
    </submittedName>
</protein>
<sequence length="102" mass="11132">MPEDHPECITKRQEPPKGKQEEKPPIPKAKMTAWQNRTSSGKSQNLKLPVPGRLLLTHPDRSLPPTVSPVAAGFPTGLAAFGTSRARSDRDFEVPANADTLH</sequence>
<evidence type="ECO:0000313" key="2">
    <source>
        <dbReference type="EMBL" id="KAJ1203894.1"/>
    </source>
</evidence>
<feature type="compositionally biased region" description="Polar residues" evidence="1">
    <location>
        <begin position="33"/>
        <end position="46"/>
    </location>
</feature>
<gene>
    <name evidence="2" type="ORF">NDU88_007675</name>
</gene>
<evidence type="ECO:0000313" key="3">
    <source>
        <dbReference type="Proteomes" id="UP001066276"/>
    </source>
</evidence>
<organism evidence="2 3">
    <name type="scientific">Pleurodeles waltl</name>
    <name type="common">Iberian ribbed newt</name>
    <dbReference type="NCBI Taxonomy" id="8319"/>
    <lineage>
        <taxon>Eukaryota</taxon>
        <taxon>Metazoa</taxon>
        <taxon>Chordata</taxon>
        <taxon>Craniata</taxon>
        <taxon>Vertebrata</taxon>
        <taxon>Euteleostomi</taxon>
        <taxon>Amphibia</taxon>
        <taxon>Batrachia</taxon>
        <taxon>Caudata</taxon>
        <taxon>Salamandroidea</taxon>
        <taxon>Salamandridae</taxon>
        <taxon>Pleurodelinae</taxon>
        <taxon>Pleurodeles</taxon>
    </lineage>
</organism>